<dbReference type="InterPro" id="IPR036928">
    <property type="entry name" value="AS_sf"/>
</dbReference>
<comment type="catalytic activity">
    <reaction evidence="1">
        <text>a monocarboxylic acid amide + H2O = a monocarboxylate + NH4(+)</text>
        <dbReference type="Rhea" id="RHEA:12020"/>
        <dbReference type="ChEBI" id="CHEBI:15377"/>
        <dbReference type="ChEBI" id="CHEBI:28938"/>
        <dbReference type="ChEBI" id="CHEBI:35757"/>
        <dbReference type="ChEBI" id="CHEBI:83628"/>
        <dbReference type="EC" id="3.5.1.4"/>
    </reaction>
</comment>
<evidence type="ECO:0000259" key="8">
    <source>
        <dbReference type="Pfam" id="PF01425"/>
    </source>
</evidence>
<dbReference type="Proteomes" id="UP000298493">
    <property type="component" value="Unassembled WGS sequence"/>
</dbReference>
<gene>
    <name evidence="9" type="ORF">E6O75_ATG05769</name>
</gene>
<evidence type="ECO:0000256" key="7">
    <source>
        <dbReference type="SAM" id="MobiDB-lite"/>
    </source>
</evidence>
<feature type="domain" description="Amidase" evidence="8">
    <location>
        <begin position="109"/>
        <end position="589"/>
    </location>
</feature>
<evidence type="ECO:0000256" key="3">
    <source>
        <dbReference type="ARBA" id="ARBA00012922"/>
    </source>
</evidence>
<dbReference type="Pfam" id="PF01425">
    <property type="entry name" value="Amidase"/>
    <property type="match status" value="1"/>
</dbReference>
<comment type="caution">
    <text evidence="9">The sequence shown here is derived from an EMBL/GenBank/DDBJ whole genome shotgun (WGS) entry which is preliminary data.</text>
</comment>
<name>A0A4Z1PH88_9PEZI</name>
<evidence type="ECO:0000313" key="9">
    <source>
        <dbReference type="EMBL" id="TID21004.1"/>
    </source>
</evidence>
<dbReference type="InterPro" id="IPR020556">
    <property type="entry name" value="Amidase_CS"/>
</dbReference>
<keyword evidence="4" id="KW-0378">Hydrolase</keyword>
<dbReference type="PANTHER" id="PTHR46072:SF4">
    <property type="entry name" value="AMIDASE C550.07-RELATED"/>
    <property type="match status" value="1"/>
</dbReference>
<dbReference type="PIRSF" id="PIRSF001221">
    <property type="entry name" value="Amidase_fungi"/>
    <property type="match status" value="1"/>
</dbReference>
<feature type="active site" description="Acyl-ester intermediate" evidence="5">
    <location>
        <position position="241"/>
    </location>
</feature>
<accession>A0A4Z1PH88</accession>
<feature type="compositionally biased region" description="Basic and acidic residues" evidence="7">
    <location>
        <begin position="16"/>
        <end position="25"/>
    </location>
</feature>
<dbReference type="STRING" id="86259.A0A4Z1PH88"/>
<dbReference type="EC" id="3.5.1.4" evidence="3"/>
<evidence type="ECO:0000256" key="1">
    <source>
        <dbReference type="ARBA" id="ARBA00001311"/>
    </source>
</evidence>
<dbReference type="PANTHER" id="PTHR46072">
    <property type="entry name" value="AMIDASE-RELATED-RELATED"/>
    <property type="match status" value="1"/>
</dbReference>
<evidence type="ECO:0000256" key="5">
    <source>
        <dbReference type="PIRSR" id="PIRSR001221-1"/>
    </source>
</evidence>
<dbReference type="Gene3D" id="3.90.1300.10">
    <property type="entry name" value="Amidase signature (AS) domain"/>
    <property type="match status" value="1"/>
</dbReference>
<dbReference type="EMBL" id="SNSC02000010">
    <property type="protein sequence ID" value="TID21004.1"/>
    <property type="molecule type" value="Genomic_DNA"/>
</dbReference>
<evidence type="ECO:0000313" key="10">
    <source>
        <dbReference type="Proteomes" id="UP000298493"/>
    </source>
</evidence>
<dbReference type="PROSITE" id="PS00571">
    <property type="entry name" value="AMIDASES"/>
    <property type="match status" value="1"/>
</dbReference>
<feature type="binding site" evidence="6">
    <location>
        <begin position="262"/>
        <end position="265"/>
    </location>
    <ligand>
        <name>substrate</name>
    </ligand>
</feature>
<feature type="binding site" evidence="6">
    <location>
        <position position="215"/>
    </location>
    <ligand>
        <name>substrate</name>
    </ligand>
</feature>
<reference evidence="9 10" key="1">
    <citation type="submission" date="2019-04" db="EMBL/GenBank/DDBJ databases">
        <title>High contiguity whole genome sequence and gene annotation resource for two Venturia nashicola isolates.</title>
        <authorList>
            <person name="Prokchorchik M."/>
            <person name="Won K."/>
            <person name="Lee Y."/>
            <person name="Choi E.D."/>
            <person name="Segonzac C."/>
            <person name="Sohn K.H."/>
        </authorList>
    </citation>
    <scope>NUCLEOTIDE SEQUENCE [LARGE SCALE GENOMIC DNA]</scope>
    <source>
        <strain evidence="9 10">PRI2</strain>
    </source>
</reference>
<feature type="region of interest" description="Disordered" evidence="7">
    <location>
        <begin position="1"/>
        <end position="25"/>
    </location>
</feature>
<protein>
    <recommendedName>
        <fullName evidence="3">amidase</fullName>
        <ecNumber evidence="3">3.5.1.4</ecNumber>
    </recommendedName>
</protein>
<evidence type="ECO:0000256" key="2">
    <source>
        <dbReference type="ARBA" id="ARBA00009199"/>
    </source>
</evidence>
<dbReference type="SUPFAM" id="SSF75304">
    <property type="entry name" value="Amidase signature (AS) enzymes"/>
    <property type="match status" value="1"/>
</dbReference>
<dbReference type="AlphaFoldDB" id="A0A4Z1PH88"/>
<evidence type="ECO:0000256" key="4">
    <source>
        <dbReference type="ARBA" id="ARBA00022801"/>
    </source>
</evidence>
<proteinExistence type="inferred from homology"/>
<organism evidence="9 10">
    <name type="scientific">Venturia nashicola</name>
    <dbReference type="NCBI Taxonomy" id="86259"/>
    <lineage>
        <taxon>Eukaryota</taxon>
        <taxon>Fungi</taxon>
        <taxon>Dikarya</taxon>
        <taxon>Ascomycota</taxon>
        <taxon>Pezizomycotina</taxon>
        <taxon>Dothideomycetes</taxon>
        <taxon>Pleosporomycetidae</taxon>
        <taxon>Venturiales</taxon>
        <taxon>Venturiaceae</taxon>
        <taxon>Venturia</taxon>
    </lineage>
</organism>
<dbReference type="GO" id="GO:0004040">
    <property type="term" value="F:amidase activity"/>
    <property type="evidence" value="ECO:0007669"/>
    <property type="project" value="UniProtKB-EC"/>
</dbReference>
<evidence type="ECO:0000256" key="6">
    <source>
        <dbReference type="PIRSR" id="PIRSR001221-2"/>
    </source>
</evidence>
<keyword evidence="10" id="KW-1185">Reference proteome</keyword>
<comment type="similarity">
    <text evidence="2">Belongs to the amidase family.</text>
</comment>
<sequence>MSTPTGSPRKSKRQKREQADLTRMENGEILPGQDISSSYWKVKAKEALDYRNHSLAKISPTLSEITMESKSQYVRASISENTPENALIRLTPEAIARSIAEGKLDSGIITKALLLRSGIAAKLTNCVTEILPSRALERAQALDKHITLNPGKPIGPLHGLPISIKGSIAIKGLHMHTGWVSWWDKDPPEEDALIVEILENAGAVIHARTTVPQGMMQLEMHSNLFGTTTNPYNSELSAGGSSGGEAALMALGGSVLGVGSDIGGSIRVPAAACGVYGLKPTAFRIPANGWNCVSPSADTIPTVIGPISVSLGGIEMFMSTVLEAKPWIRDPSLSAIPWQSDLSLEPTPEDSLCIGILWHDDQCLPHPPIIRAICELVASVKADPDLSKRIHFYDFPAYKHDYAWSLLSKLYFSDGGASDIATAAKSGEPLSPLLSWLISQPNVKKLNRSQLELALEDREAYREEYAHHWNSVGTDEGEARQEDDGTLPAFKPYGCEVDVLISPVAPYVASPHGKAKYWSYTSLWNLLDYPALSVPTPTNVDERLDTKSDRKAFMSAIDEEMWEWYDPKLYDKMSVSLQLIGRRQQDEKVIAIAKSLEANHLIGSSK</sequence>
<dbReference type="InterPro" id="IPR023631">
    <property type="entry name" value="Amidase_dom"/>
</dbReference>
<feature type="binding site" evidence="6">
    <location>
        <position position="241"/>
    </location>
    <ligand>
        <name>substrate</name>
    </ligand>
</feature>
<feature type="active site" description="Acyl-ester intermediate" evidence="5">
    <location>
        <position position="265"/>
    </location>
</feature>
<feature type="active site" description="Charge relay system" evidence="5">
    <location>
        <position position="165"/>
    </location>
</feature>